<dbReference type="WBParaSite" id="Smp_076450.3">
    <property type="protein sequence ID" value="Smp_076450.3"/>
    <property type="gene ID" value="Smp_076450"/>
</dbReference>
<evidence type="ECO:0000313" key="2">
    <source>
        <dbReference type="WBParaSite" id="Smp_076450.3"/>
    </source>
</evidence>
<dbReference type="AlphaFoldDB" id="A0A5K4EGR0"/>
<reference evidence="2" key="2">
    <citation type="submission" date="2019-11" db="UniProtKB">
        <authorList>
            <consortium name="WormBaseParasite"/>
        </authorList>
    </citation>
    <scope>IDENTIFICATION</scope>
    <source>
        <strain evidence="2">Puerto Rican</strain>
    </source>
</reference>
<proteinExistence type="predicted"/>
<dbReference type="Proteomes" id="UP000008854">
    <property type="component" value="Unassembled WGS sequence"/>
</dbReference>
<sequence>MDFFNVIPFRDRTSVSSTLTEIRNSLDDVIPNTNPIAPFISKVRQLQLVFMRIPMVLRKQIKFLLLEGLEASSEISNPLLCIFTLCLCLLELSVLRNCDRSDLESEDIWTTIKELNRSVFPKLCEKVKQQKTNLPSLLSWSYCMLAFTFYACAEWVHNQGCKPSPLFCVQNSIVIDETILDHPTVPNILRHILYNQVKNRPYFTPPTSRTLLDLIFSSAISSNAGILMSCKYKEAYNLSDCCIEFDEPPVQPVKVDEVKVSPRDKPRQLPSCFQDNLQTGSFKKILSNLSLLKQLLGNSDSHNSLLEPLIFSLRQSPFILKRLRSCLASSLKPNNANVCLYEKIYTLLLQLWFQAAMDRTLLKNFPQSYIWLCGFTCPMYEVCFRILTVI</sequence>
<evidence type="ECO:0000313" key="1">
    <source>
        <dbReference type="Proteomes" id="UP000008854"/>
    </source>
</evidence>
<reference evidence="1" key="1">
    <citation type="journal article" date="2012" name="PLoS Negl. Trop. Dis.">
        <title>A systematically improved high quality genome and transcriptome of the human blood fluke Schistosoma mansoni.</title>
        <authorList>
            <person name="Protasio A.V."/>
            <person name="Tsai I.J."/>
            <person name="Babbage A."/>
            <person name="Nichol S."/>
            <person name="Hunt M."/>
            <person name="Aslett M.A."/>
            <person name="De Silva N."/>
            <person name="Velarde G.S."/>
            <person name="Anderson T.J."/>
            <person name="Clark R.C."/>
            <person name="Davidson C."/>
            <person name="Dillon G.P."/>
            <person name="Holroyd N.E."/>
            <person name="LoVerde P.T."/>
            <person name="Lloyd C."/>
            <person name="McQuillan J."/>
            <person name="Oliveira G."/>
            <person name="Otto T.D."/>
            <person name="Parker-Manuel S.J."/>
            <person name="Quail M.A."/>
            <person name="Wilson R.A."/>
            <person name="Zerlotini A."/>
            <person name="Dunne D.W."/>
            <person name="Berriman M."/>
        </authorList>
    </citation>
    <scope>NUCLEOTIDE SEQUENCE [LARGE SCALE GENOMIC DNA]</scope>
    <source>
        <strain evidence="1">Puerto Rican</strain>
    </source>
</reference>
<dbReference type="InParanoid" id="A0A5K4EGR0"/>
<keyword evidence="1" id="KW-1185">Reference proteome</keyword>
<organism evidence="1 2">
    <name type="scientific">Schistosoma mansoni</name>
    <name type="common">Blood fluke</name>
    <dbReference type="NCBI Taxonomy" id="6183"/>
    <lineage>
        <taxon>Eukaryota</taxon>
        <taxon>Metazoa</taxon>
        <taxon>Spiralia</taxon>
        <taxon>Lophotrochozoa</taxon>
        <taxon>Platyhelminthes</taxon>
        <taxon>Trematoda</taxon>
        <taxon>Digenea</taxon>
        <taxon>Strigeidida</taxon>
        <taxon>Schistosomatoidea</taxon>
        <taxon>Schistosomatidae</taxon>
        <taxon>Schistosoma</taxon>
    </lineage>
</organism>
<name>A0A5K4EGR0_SCHMA</name>
<protein>
    <submittedName>
        <fullName evidence="2">Ras-GAP domain-containing protein</fullName>
    </submittedName>
</protein>
<dbReference type="ExpressionAtlas" id="A0A5K4EGR0">
    <property type="expression patterns" value="baseline and differential"/>
</dbReference>
<accession>A0A5K4EGR0</accession>